<dbReference type="EMBL" id="SXFB01000012">
    <property type="protein sequence ID" value="NFV27215.1"/>
    <property type="molecule type" value="Genomic_DNA"/>
</dbReference>
<sequence>MIFLLIKNELIKILKRTKTWIIFGLFLVFMGVCMYGLYNEDKNRQMYNSSEYKIEQFEKSIEYTKEEINKIENSKDKEYLNTLQEDLKHYEEEKVKYQNQIINPDNAEQWKLDVTEEIKNHEENLKDKDITEEDKTWISERINKLKYLENNNIKPLYGYEFNAYNYIDTIFAVLGVALLAIGISVFMSDIVSGESNPSTLKFLLVQPVSRGKVLLSKFIAVIITAITMIVSTEILTFLGIGIVKGFKSGGYPKTMGVKYFLDSSNISVQGYPDLIRLSNTGKLGTFNELIIKSLLLQVLFIITCCSFVFLISTLFKNSNVTMAISIIMAAAGTIVFQIFDFSSKFAHLIFFSYASVSEVITGDIAYMYRNVNITPSNGIIVMIVTTIISYTIAHIVFKNKEILI</sequence>
<proteinExistence type="predicted"/>
<name>A0A6B4JRY9_CLOBO</name>
<dbReference type="Proteomes" id="UP000486903">
    <property type="component" value="Unassembled WGS sequence"/>
</dbReference>
<dbReference type="Pfam" id="PF12679">
    <property type="entry name" value="ABC2_membrane_2"/>
    <property type="match status" value="1"/>
</dbReference>
<evidence type="ECO:0000313" key="2">
    <source>
        <dbReference type="Proteomes" id="UP000486903"/>
    </source>
</evidence>
<reference evidence="1 2" key="1">
    <citation type="submission" date="2019-04" db="EMBL/GenBank/DDBJ databases">
        <title>Genome sequencing of Clostridium botulinum Groups I-IV and Clostridium butyricum.</title>
        <authorList>
            <person name="Brunt J."/>
            <person name="Van Vliet A.H.M."/>
            <person name="Stringer S.C."/>
            <person name="Carter A.T."/>
            <person name="Peck M.W."/>
        </authorList>
    </citation>
    <scope>NUCLEOTIDE SEQUENCE [LARGE SCALE GENOMIC DNA]</scope>
    <source>
        <strain evidence="1 2">BL81</strain>
    </source>
</reference>
<gene>
    <name evidence="1" type="ORF">FDG31_13740</name>
</gene>
<dbReference type="GO" id="GO:0140359">
    <property type="term" value="F:ABC-type transporter activity"/>
    <property type="evidence" value="ECO:0007669"/>
    <property type="project" value="InterPro"/>
</dbReference>
<dbReference type="PANTHER" id="PTHR37305:SF1">
    <property type="entry name" value="MEMBRANE PROTEIN"/>
    <property type="match status" value="1"/>
</dbReference>
<protein>
    <submittedName>
        <fullName evidence="1">ABC transporter permease</fullName>
    </submittedName>
</protein>
<dbReference type="PANTHER" id="PTHR37305">
    <property type="entry name" value="INTEGRAL MEMBRANE PROTEIN-RELATED"/>
    <property type="match status" value="1"/>
</dbReference>
<comment type="caution">
    <text evidence="1">The sequence shown here is derived from an EMBL/GenBank/DDBJ whole genome shotgun (WGS) entry which is preliminary data.</text>
</comment>
<organism evidence="1 2">
    <name type="scientific">Clostridium botulinum</name>
    <dbReference type="NCBI Taxonomy" id="1491"/>
    <lineage>
        <taxon>Bacteria</taxon>
        <taxon>Bacillati</taxon>
        <taxon>Bacillota</taxon>
        <taxon>Clostridia</taxon>
        <taxon>Eubacteriales</taxon>
        <taxon>Clostridiaceae</taxon>
        <taxon>Clostridium</taxon>
    </lineage>
</organism>
<evidence type="ECO:0000313" key="1">
    <source>
        <dbReference type="EMBL" id="NFV27215.1"/>
    </source>
</evidence>
<accession>A0A6B4JRY9</accession>
<dbReference type="GO" id="GO:0005886">
    <property type="term" value="C:plasma membrane"/>
    <property type="evidence" value="ECO:0007669"/>
    <property type="project" value="UniProtKB-SubCell"/>
</dbReference>
<dbReference type="RefSeq" id="WP_004443214.1">
    <property type="nucleotide sequence ID" value="NZ_JACBBA010000008.1"/>
</dbReference>
<dbReference type="AlphaFoldDB" id="A0A6B4JRY9"/>